<organism evidence="2">
    <name type="scientific">uncultured Rubrobacteraceae bacterium</name>
    <dbReference type="NCBI Taxonomy" id="349277"/>
    <lineage>
        <taxon>Bacteria</taxon>
        <taxon>Bacillati</taxon>
        <taxon>Actinomycetota</taxon>
        <taxon>Rubrobacteria</taxon>
        <taxon>Rubrobacterales</taxon>
        <taxon>Rubrobacteraceae</taxon>
        <taxon>environmental samples</taxon>
    </lineage>
</organism>
<feature type="non-terminal residue" evidence="2">
    <location>
        <position position="1"/>
    </location>
</feature>
<reference evidence="2" key="1">
    <citation type="submission" date="2020-02" db="EMBL/GenBank/DDBJ databases">
        <authorList>
            <person name="Meier V. D."/>
        </authorList>
    </citation>
    <scope>NUCLEOTIDE SEQUENCE</scope>
    <source>
        <strain evidence="2">AVDCRST_MAG58</strain>
    </source>
</reference>
<evidence type="ECO:0000313" key="2">
    <source>
        <dbReference type="EMBL" id="CAA9459235.1"/>
    </source>
</evidence>
<proteinExistence type="predicted"/>
<feature type="region of interest" description="Disordered" evidence="1">
    <location>
        <begin position="1"/>
        <end position="22"/>
    </location>
</feature>
<dbReference type="AlphaFoldDB" id="A0A6J4QZ14"/>
<evidence type="ECO:0000256" key="1">
    <source>
        <dbReference type="SAM" id="MobiDB-lite"/>
    </source>
</evidence>
<feature type="non-terminal residue" evidence="2">
    <location>
        <position position="22"/>
    </location>
</feature>
<sequence length="22" mass="2250">GDPARPAQGAHKGPPDLAQPRI</sequence>
<name>A0A6J4QZ14_9ACTN</name>
<dbReference type="EMBL" id="CADCVF010000045">
    <property type="protein sequence ID" value="CAA9459235.1"/>
    <property type="molecule type" value="Genomic_DNA"/>
</dbReference>
<gene>
    <name evidence="2" type="ORF">AVDCRST_MAG58-2240</name>
</gene>
<accession>A0A6J4QZ14</accession>
<protein>
    <submittedName>
        <fullName evidence="2">Uncharacterized protein</fullName>
    </submittedName>
</protein>